<evidence type="ECO:0000256" key="2">
    <source>
        <dbReference type="ARBA" id="ARBA00022630"/>
    </source>
</evidence>
<accession>A0AAW0RU46</accession>
<comment type="cofactor">
    <cofactor evidence="1">
        <name>FMN</name>
        <dbReference type="ChEBI" id="CHEBI:58210"/>
    </cofactor>
</comment>
<organism evidence="6 7">
    <name type="scientific">Beauveria asiatica</name>
    <dbReference type="NCBI Taxonomy" id="1069075"/>
    <lineage>
        <taxon>Eukaryota</taxon>
        <taxon>Fungi</taxon>
        <taxon>Dikarya</taxon>
        <taxon>Ascomycota</taxon>
        <taxon>Pezizomycotina</taxon>
        <taxon>Sordariomycetes</taxon>
        <taxon>Hypocreomycetidae</taxon>
        <taxon>Hypocreales</taxon>
        <taxon>Cordycipitaceae</taxon>
        <taxon>Beauveria</taxon>
    </lineage>
</organism>
<dbReference type="PANTHER" id="PTHR33798:SF5">
    <property type="entry name" value="FLAVIN REDUCTASE LIKE DOMAIN-CONTAINING PROTEIN"/>
    <property type="match status" value="1"/>
</dbReference>
<dbReference type="EMBL" id="JAAHCF010000258">
    <property type="protein sequence ID" value="KAK8145808.1"/>
    <property type="molecule type" value="Genomic_DNA"/>
</dbReference>
<sequence>MPQKDEEYHEIVDPGADFAAKQALLPDFDHYAIPAVTKQPNPAWQYGDGVGNYTITTTGTDAAAEHREVDPYATDRPMINNYKLLIASIAPRPIGLLSTVSADGKTKNLAPFSYFQIIDHDPPTFVVGFSSQRGRTKDTYRNLLETGEGVINTVSESMIEAVNATSLDAPHGVSEWDISGLHEAPTRTVRPSRVRESILSIESKVLDSKELSSAGHQKPGMSAAGIVLLKATRFWVREDATNDDASDVALDKLQPIAQLGGLSYGRISSTFELPRKRWAAEMTKSSLLADLDTQKTSEKYN</sequence>
<comment type="caution">
    <text evidence="6">The sequence shown here is derived from an EMBL/GenBank/DDBJ whole genome shotgun (WGS) entry which is preliminary data.</text>
</comment>
<evidence type="ECO:0000313" key="6">
    <source>
        <dbReference type="EMBL" id="KAK8145808.1"/>
    </source>
</evidence>
<dbReference type="Gene3D" id="2.30.110.10">
    <property type="entry name" value="Electron Transport, Fmn-binding Protein, Chain A"/>
    <property type="match status" value="1"/>
</dbReference>
<evidence type="ECO:0000313" key="7">
    <source>
        <dbReference type="Proteomes" id="UP001397290"/>
    </source>
</evidence>
<evidence type="ECO:0000256" key="4">
    <source>
        <dbReference type="ARBA" id="ARBA00038054"/>
    </source>
</evidence>
<feature type="domain" description="Flavin reductase like" evidence="5">
    <location>
        <begin position="91"/>
        <end position="241"/>
    </location>
</feature>
<gene>
    <name evidence="6" type="ORF">G3M48_003960</name>
</gene>
<evidence type="ECO:0000256" key="3">
    <source>
        <dbReference type="ARBA" id="ARBA00022643"/>
    </source>
</evidence>
<dbReference type="Pfam" id="PF01613">
    <property type="entry name" value="Flavin_Reduct"/>
    <property type="match status" value="1"/>
</dbReference>
<evidence type="ECO:0000256" key="1">
    <source>
        <dbReference type="ARBA" id="ARBA00001917"/>
    </source>
</evidence>
<reference evidence="6 7" key="1">
    <citation type="submission" date="2020-02" db="EMBL/GenBank/DDBJ databases">
        <title>Comparative genomics of the hypocrealean fungal genus Beauvera.</title>
        <authorList>
            <person name="Showalter D.N."/>
            <person name="Bushley K.E."/>
            <person name="Rehner S.A."/>
        </authorList>
    </citation>
    <scope>NUCLEOTIDE SEQUENCE [LARGE SCALE GENOMIC DNA]</scope>
    <source>
        <strain evidence="6 7">ARSEF4384</strain>
    </source>
</reference>
<proteinExistence type="inferred from homology"/>
<evidence type="ECO:0000259" key="5">
    <source>
        <dbReference type="Pfam" id="PF01613"/>
    </source>
</evidence>
<keyword evidence="7" id="KW-1185">Reference proteome</keyword>
<protein>
    <recommendedName>
        <fullName evidence="5">Flavin reductase like domain-containing protein</fullName>
    </recommendedName>
</protein>
<keyword evidence="2" id="KW-0285">Flavoprotein</keyword>
<dbReference type="GO" id="GO:0010181">
    <property type="term" value="F:FMN binding"/>
    <property type="evidence" value="ECO:0007669"/>
    <property type="project" value="InterPro"/>
</dbReference>
<comment type="similarity">
    <text evidence="4">Belongs to the flavoredoxin family.</text>
</comment>
<dbReference type="InterPro" id="IPR012349">
    <property type="entry name" value="Split_barrel_FMN-bd"/>
</dbReference>
<dbReference type="InterPro" id="IPR002563">
    <property type="entry name" value="Flavin_Rdtase-like_dom"/>
</dbReference>
<dbReference type="AlphaFoldDB" id="A0AAW0RU46"/>
<keyword evidence="3" id="KW-0288">FMN</keyword>
<dbReference type="PANTHER" id="PTHR33798">
    <property type="entry name" value="FLAVOPROTEIN OXYGENASE"/>
    <property type="match status" value="1"/>
</dbReference>
<name>A0AAW0RU46_9HYPO</name>
<dbReference type="Proteomes" id="UP001397290">
    <property type="component" value="Unassembled WGS sequence"/>
</dbReference>
<dbReference type="SUPFAM" id="SSF50475">
    <property type="entry name" value="FMN-binding split barrel"/>
    <property type="match status" value="1"/>
</dbReference>